<organism evidence="3 4">
    <name type="scientific">Nonomuraea composti</name>
    <dbReference type="NCBI Taxonomy" id="2720023"/>
    <lineage>
        <taxon>Bacteria</taxon>
        <taxon>Bacillati</taxon>
        <taxon>Actinomycetota</taxon>
        <taxon>Actinomycetes</taxon>
        <taxon>Streptosporangiales</taxon>
        <taxon>Streptosporangiaceae</taxon>
        <taxon>Nonomuraea</taxon>
    </lineage>
</organism>
<feature type="compositionally biased region" description="Low complexity" evidence="1">
    <location>
        <begin position="207"/>
        <end position="218"/>
    </location>
</feature>
<reference evidence="3 4" key="1">
    <citation type="submission" date="2020-03" db="EMBL/GenBank/DDBJ databases">
        <title>WGS of actinomycetes isolated from Thailand.</title>
        <authorList>
            <person name="Thawai C."/>
        </authorList>
    </citation>
    <scope>NUCLEOTIDE SEQUENCE [LARGE SCALE GENOMIC DNA]</scope>
    <source>
        <strain evidence="3 4">FMUSA5-5</strain>
    </source>
</reference>
<sequence>MAFTEGRMAAWRILLVAATVAGLACLTTSIGRPWAYFTVQSNVLLALYYGWRLVAGRGRPASADVKGAVTLYLVATCLVNYVSRDLANPLALLDGGGARGWGNFLLHYVTPVMALADWAVFDRSRRARWAAPFAWLGFPLLYGAFVLLAAPNLPRRYVYPFLNVERLGWPTVAGAAVGVLAAFVVLGYALLGLHRLTAGPRLPWRGARTTTLPPAARRPAPRRPARRTGSSTRCPRWW</sequence>
<dbReference type="EMBL" id="JAATEP010000033">
    <property type="protein sequence ID" value="NJP94963.1"/>
    <property type="molecule type" value="Genomic_DNA"/>
</dbReference>
<dbReference type="RefSeq" id="WP_168016252.1">
    <property type="nucleotide sequence ID" value="NZ_JAATEP010000033.1"/>
</dbReference>
<dbReference type="NCBIfam" id="NF038065">
    <property type="entry name" value="Pr6Pr"/>
    <property type="match status" value="1"/>
</dbReference>
<dbReference type="Proteomes" id="UP000696294">
    <property type="component" value="Unassembled WGS sequence"/>
</dbReference>
<comment type="caution">
    <text evidence="3">The sequence shown here is derived from an EMBL/GenBank/DDBJ whole genome shotgun (WGS) entry which is preliminary data.</text>
</comment>
<evidence type="ECO:0000313" key="4">
    <source>
        <dbReference type="Proteomes" id="UP000696294"/>
    </source>
</evidence>
<proteinExistence type="predicted"/>
<keyword evidence="4" id="KW-1185">Reference proteome</keyword>
<feature type="transmembrane region" description="Helical" evidence="2">
    <location>
        <begin position="133"/>
        <end position="151"/>
    </location>
</feature>
<feature type="region of interest" description="Disordered" evidence="1">
    <location>
        <begin position="207"/>
        <end position="238"/>
    </location>
</feature>
<gene>
    <name evidence="3" type="ORF">HCN51_36955</name>
</gene>
<dbReference type="InterPro" id="IPR049713">
    <property type="entry name" value="Pr6Pr-like"/>
</dbReference>
<protein>
    <submittedName>
        <fullName evidence="3">Pr6Pr family membrane protein</fullName>
    </submittedName>
</protein>
<keyword evidence="2" id="KW-1133">Transmembrane helix</keyword>
<evidence type="ECO:0000313" key="3">
    <source>
        <dbReference type="EMBL" id="NJP94963.1"/>
    </source>
</evidence>
<evidence type="ECO:0000256" key="1">
    <source>
        <dbReference type="SAM" id="MobiDB-lite"/>
    </source>
</evidence>
<keyword evidence="2" id="KW-0472">Membrane</keyword>
<feature type="compositionally biased region" description="Low complexity" evidence="1">
    <location>
        <begin position="227"/>
        <end position="238"/>
    </location>
</feature>
<accession>A0ABX1BJJ7</accession>
<feature type="transmembrane region" description="Helical" evidence="2">
    <location>
        <begin position="171"/>
        <end position="191"/>
    </location>
</feature>
<keyword evidence="2" id="KW-0812">Transmembrane</keyword>
<dbReference type="PROSITE" id="PS51257">
    <property type="entry name" value="PROKAR_LIPOPROTEIN"/>
    <property type="match status" value="1"/>
</dbReference>
<name>A0ABX1BJJ7_9ACTN</name>
<evidence type="ECO:0000256" key="2">
    <source>
        <dbReference type="SAM" id="Phobius"/>
    </source>
</evidence>
<feature type="transmembrane region" description="Helical" evidence="2">
    <location>
        <begin position="34"/>
        <end position="51"/>
    </location>
</feature>